<dbReference type="OrthoDB" id="5429634at2759"/>
<dbReference type="VEuPathDB" id="FungiDB:P170DRAFT_463166"/>
<feature type="transmembrane region" description="Helical" evidence="1">
    <location>
        <begin position="611"/>
        <end position="630"/>
    </location>
</feature>
<feature type="transmembrane region" description="Helical" evidence="1">
    <location>
        <begin position="689"/>
        <end position="713"/>
    </location>
</feature>
<dbReference type="RefSeq" id="XP_024708796.1">
    <property type="nucleotide sequence ID" value="XM_024852146.1"/>
</dbReference>
<dbReference type="EMBL" id="MSFO01000002">
    <property type="protein sequence ID" value="PLB53494.1"/>
    <property type="molecule type" value="Genomic_DNA"/>
</dbReference>
<dbReference type="Pfam" id="PF20163">
    <property type="entry name" value="DUF6536"/>
    <property type="match status" value="1"/>
</dbReference>
<evidence type="ECO:0000313" key="3">
    <source>
        <dbReference type="EMBL" id="PLB53494.1"/>
    </source>
</evidence>
<keyword evidence="1" id="KW-0812">Transmembrane</keyword>
<reference evidence="3 4" key="1">
    <citation type="submission" date="2016-12" db="EMBL/GenBank/DDBJ databases">
        <title>The genomes of Aspergillus section Nigri reveals drivers in fungal speciation.</title>
        <authorList>
            <consortium name="DOE Joint Genome Institute"/>
            <person name="Vesth T.C."/>
            <person name="Nybo J."/>
            <person name="Theobald S."/>
            <person name="Brandl J."/>
            <person name="Frisvad J.C."/>
            <person name="Nielsen K.F."/>
            <person name="Lyhne E.K."/>
            <person name="Kogle M.E."/>
            <person name="Kuo A."/>
            <person name="Riley R."/>
            <person name="Clum A."/>
            <person name="Nolan M."/>
            <person name="Lipzen A."/>
            <person name="Salamov A."/>
            <person name="Henrissat B."/>
            <person name="Wiebenga A."/>
            <person name="De Vries R.P."/>
            <person name="Grigoriev I.V."/>
            <person name="Mortensen U.H."/>
            <person name="Andersen M.R."/>
            <person name="Baker S.E."/>
        </authorList>
    </citation>
    <scope>NUCLEOTIDE SEQUENCE [LARGE SCALE GENOMIC DNA]</scope>
    <source>
        <strain evidence="3 4">IBT 23096</strain>
    </source>
</reference>
<feature type="domain" description="DUF6536" evidence="2">
    <location>
        <begin position="66"/>
        <end position="215"/>
    </location>
</feature>
<feature type="transmembrane region" description="Helical" evidence="1">
    <location>
        <begin position="177"/>
        <end position="196"/>
    </location>
</feature>
<feature type="transmembrane region" description="Helical" evidence="1">
    <location>
        <begin position="588"/>
        <end position="605"/>
    </location>
</feature>
<evidence type="ECO:0000259" key="2">
    <source>
        <dbReference type="Pfam" id="PF20163"/>
    </source>
</evidence>
<organism evidence="3 4">
    <name type="scientific">Aspergillus steynii IBT 23096</name>
    <dbReference type="NCBI Taxonomy" id="1392250"/>
    <lineage>
        <taxon>Eukaryota</taxon>
        <taxon>Fungi</taxon>
        <taxon>Dikarya</taxon>
        <taxon>Ascomycota</taxon>
        <taxon>Pezizomycotina</taxon>
        <taxon>Eurotiomycetes</taxon>
        <taxon>Eurotiomycetidae</taxon>
        <taxon>Eurotiales</taxon>
        <taxon>Aspergillaceae</taxon>
        <taxon>Aspergillus</taxon>
        <taxon>Aspergillus subgen. Circumdati</taxon>
    </lineage>
</organism>
<dbReference type="Proteomes" id="UP000234275">
    <property type="component" value="Unassembled WGS sequence"/>
</dbReference>
<protein>
    <recommendedName>
        <fullName evidence="2">DUF6536 domain-containing protein</fullName>
    </recommendedName>
</protein>
<dbReference type="AlphaFoldDB" id="A0A2I2GKU1"/>
<sequence>MPRNWLNPRHFLNRKPNDNGWGQFMLRDQTDFKSFNATSGSLDDVSLAKSFTLWAKKRPTLGPPKICITTASIVVGLNIVLTLVAFGIGYSKYSPNGFVTVPLYTGSCSVSKHWSIGLHVLINALGTAMLAASNYCAQYLAAPTREDVDKAHSRGSWMNIGIPSVTNIWRMKWKYKILWLVLMVTSLPNHLIYNSVILNSKSTNEYGVIVGPSDYNASKPLNVSDEVASCFPDRLRQSYSQFNEEMNTGKFEILTKRQCLDKLAVNFPSDQGTVMILSKNLTAGEQIPLASVGFGNEIEQVSAGLPSYQWMCPNLTPDGCPIPKIKEDIDHWSVYAMPWVVSEWRVTVPARNGQTLTYQKNNYTGCPDWGSEDYCLDLDYLALLGWEYGGSSAHKFNTTIHDPSRWHDSWAADVHFEQANTTCRRSSYGWIEVGYVGDSYTVDSCLSMRVEERCQLLFIPPFALIVIGCGIIKLSCIAFIAHGASANKLLTVGDAIASFLTRPDPHTTQRCLISKSGCNTGSSCWEIATQPQVLSKQRKWWWQAGSGFLWTMTICLCSVTIGVAGYLLHQGLKEPRLEMAGGTGLKSLWALGLGSVSFATIIAQIQSTMLANVLLANVPQLIVSISYYFYNALMTSMIVSAEYDSYALGSPGVDSAGNPTLRPNKPLRVTGVAEGAQRRSFFLGLPSQYSLPLMICYTVLHWLVSQSLFYIRVCLYDVHGRYVESADVNACGWSPMAIIFALALGGLMFLMPFLMGMRRFRSRIPLAASCSVAISAACHPPMGDSYAAYGNVVWGEIIPTMGCIGDESESQEKGIPHCSFTSQEVRVPSVNTVYV</sequence>
<proteinExistence type="predicted"/>
<feature type="transmembrane region" description="Helical" evidence="1">
    <location>
        <begin position="66"/>
        <end position="90"/>
    </location>
</feature>
<keyword evidence="1" id="KW-1133">Transmembrane helix</keyword>
<gene>
    <name evidence="3" type="ORF">P170DRAFT_463166</name>
</gene>
<name>A0A2I2GKU1_9EURO</name>
<feature type="transmembrane region" description="Helical" evidence="1">
    <location>
        <begin position="548"/>
        <end position="568"/>
    </location>
</feature>
<dbReference type="STRING" id="1392250.A0A2I2GKU1"/>
<dbReference type="PANTHER" id="PTHR35395">
    <property type="entry name" value="DUF6536 DOMAIN-CONTAINING PROTEIN"/>
    <property type="match status" value="1"/>
</dbReference>
<comment type="caution">
    <text evidence="3">The sequence shown here is derived from an EMBL/GenBank/DDBJ whole genome shotgun (WGS) entry which is preliminary data.</text>
</comment>
<dbReference type="PANTHER" id="PTHR35395:SF1">
    <property type="entry name" value="DUF6536 DOMAIN-CONTAINING PROTEIN"/>
    <property type="match status" value="1"/>
</dbReference>
<feature type="transmembrane region" description="Helical" evidence="1">
    <location>
        <begin position="456"/>
        <end position="481"/>
    </location>
</feature>
<keyword evidence="1" id="KW-0472">Membrane</keyword>
<evidence type="ECO:0000256" key="1">
    <source>
        <dbReference type="SAM" id="Phobius"/>
    </source>
</evidence>
<dbReference type="InterPro" id="IPR046623">
    <property type="entry name" value="DUF6536"/>
</dbReference>
<evidence type="ECO:0000313" key="4">
    <source>
        <dbReference type="Proteomes" id="UP000234275"/>
    </source>
</evidence>
<dbReference type="GeneID" id="36559844"/>
<feature type="transmembrane region" description="Helical" evidence="1">
    <location>
        <begin position="733"/>
        <end position="754"/>
    </location>
</feature>
<keyword evidence="4" id="KW-1185">Reference proteome</keyword>
<accession>A0A2I2GKU1</accession>